<dbReference type="Gene3D" id="3.30.310.50">
    <property type="entry name" value="Alpha-D-phosphohexomutase, C-terminal domain"/>
    <property type="match status" value="1"/>
</dbReference>
<proteinExistence type="inferred from homology"/>
<reference evidence="14 15" key="1">
    <citation type="submission" date="2020-08" db="EMBL/GenBank/DDBJ databases">
        <title>Genome public.</title>
        <authorList>
            <person name="Liu C."/>
            <person name="Sun Q."/>
        </authorList>
    </citation>
    <scope>NUCLEOTIDE SEQUENCE [LARGE SCALE GENOMIC DNA]</scope>
    <source>
        <strain evidence="14 15">New-38</strain>
    </source>
</reference>
<name>A0ABR7HR84_9FIRM</name>
<dbReference type="RefSeq" id="WP_186963112.1">
    <property type="nucleotide sequence ID" value="NZ_JACOPR010000002.1"/>
</dbReference>
<keyword evidence="5" id="KW-0597">Phosphoprotein</keyword>
<dbReference type="CDD" id="cd05799">
    <property type="entry name" value="PGM2"/>
    <property type="match status" value="1"/>
</dbReference>
<dbReference type="PANTHER" id="PTHR45745">
    <property type="entry name" value="PHOSPHOMANNOMUTASE 45A"/>
    <property type="match status" value="1"/>
</dbReference>
<comment type="cofactor">
    <cofactor evidence="2">
        <name>Mg(2+)</name>
        <dbReference type="ChEBI" id="CHEBI:18420"/>
    </cofactor>
</comment>
<evidence type="ECO:0000256" key="3">
    <source>
        <dbReference type="ARBA" id="ARBA00010231"/>
    </source>
</evidence>
<dbReference type="InterPro" id="IPR016066">
    <property type="entry name" value="A-D-PHexomutase_CS"/>
</dbReference>
<dbReference type="SUPFAM" id="SSF53738">
    <property type="entry name" value="Phosphoglucomutase, first 3 domains"/>
    <property type="match status" value="3"/>
</dbReference>
<evidence type="ECO:0000259" key="11">
    <source>
        <dbReference type="Pfam" id="PF02878"/>
    </source>
</evidence>
<feature type="domain" description="Alpha-D-phosphohexomutase C-terminal" evidence="10">
    <location>
        <begin position="515"/>
        <end position="551"/>
    </location>
</feature>
<keyword evidence="6 9" id="KW-0479">Metal-binding</keyword>
<gene>
    <name evidence="14" type="ORF">H8S34_04050</name>
</gene>
<comment type="catalytic activity">
    <reaction evidence="1">
        <text>alpha-D-glucose 1-phosphate = alpha-D-glucose 6-phosphate</text>
        <dbReference type="Rhea" id="RHEA:23536"/>
        <dbReference type="ChEBI" id="CHEBI:58225"/>
        <dbReference type="ChEBI" id="CHEBI:58601"/>
        <dbReference type="EC" id="5.4.2.2"/>
    </reaction>
</comment>
<evidence type="ECO:0000256" key="5">
    <source>
        <dbReference type="ARBA" id="ARBA00022553"/>
    </source>
</evidence>
<keyword evidence="8" id="KW-0413">Isomerase</keyword>
<evidence type="ECO:0000256" key="9">
    <source>
        <dbReference type="RuleBase" id="RU004326"/>
    </source>
</evidence>
<evidence type="ECO:0000256" key="7">
    <source>
        <dbReference type="ARBA" id="ARBA00022842"/>
    </source>
</evidence>
<dbReference type="InterPro" id="IPR005846">
    <property type="entry name" value="A-D-PHexomutase_a/b/a-III"/>
</dbReference>
<evidence type="ECO:0000259" key="10">
    <source>
        <dbReference type="Pfam" id="PF00408"/>
    </source>
</evidence>
<evidence type="ECO:0000313" key="15">
    <source>
        <dbReference type="Proteomes" id="UP000660021"/>
    </source>
</evidence>
<evidence type="ECO:0000256" key="1">
    <source>
        <dbReference type="ARBA" id="ARBA00000443"/>
    </source>
</evidence>
<evidence type="ECO:0000256" key="2">
    <source>
        <dbReference type="ARBA" id="ARBA00001946"/>
    </source>
</evidence>
<dbReference type="InterPro" id="IPR005845">
    <property type="entry name" value="A-D-PHexomutase_a/b/a-II"/>
</dbReference>
<dbReference type="Pfam" id="PF02879">
    <property type="entry name" value="PGM_PMM_II"/>
    <property type="match status" value="1"/>
</dbReference>
<sequence>MSYRERYEQWLNSPALSQEEKAELQSIANDEKEIESRFFAPLEFGTAGLRGTMCVGLHQMNIHVIRHATQAFAEVILAEGSEAVERGVAVCFDCRNHSQEFARETACVMAGNGIKVRLFESLRPTPELSFAVREYGCIAGVNVTASHNPKEYNGYKVYWADGAQLPPHHAAAIAKKMEELDLFTSIRRMDYDEAVAKGMITLMGEETDEKFLANVMGQMNDKAAVEKVADTFKMVYTPFHGTGYKLIPETLRRLGMKHVLCVPEQMVVDGNFPTVVSPNPENPEGFYLAVELAKKEGADFILGSDPDADRVGIMVRNDQGEYIVISGNQTGVLLLDYLIGARKRAGTLPANAVALKTIVTTEMARKVAETNGVKCFDTFTGFKFMAEKKNKLEASGEGKVIFSYEESYGYMLGDYVRDKDAVTAALLLTEMAAWYAGQGMTLYDALQKCFEEYGYYGEKTLNLVMPGLDGLKKMADLMAGLREHPPVEIAGVAVEQQKDYKDGSVVRVSDGAKSTMELSGSNVLRYEMADGTSIIVRPSGTEPKVKVYILANGADKAVCDEKVAKYAAWAESLKG</sequence>
<dbReference type="InterPro" id="IPR005843">
    <property type="entry name" value="A-D-PHexomutase_C"/>
</dbReference>
<evidence type="ECO:0000256" key="8">
    <source>
        <dbReference type="ARBA" id="ARBA00023235"/>
    </source>
</evidence>
<evidence type="ECO:0000259" key="12">
    <source>
        <dbReference type="Pfam" id="PF02879"/>
    </source>
</evidence>
<dbReference type="InterPro" id="IPR005844">
    <property type="entry name" value="A-D-PHexomutase_a/b/a-I"/>
</dbReference>
<dbReference type="InterPro" id="IPR036900">
    <property type="entry name" value="A-D-PHexomutase_C_sf"/>
</dbReference>
<accession>A0ABR7HR84</accession>
<protein>
    <recommendedName>
        <fullName evidence="4">phosphoglucomutase (alpha-D-glucose-1,6-bisphosphate-dependent)</fullName>
        <ecNumber evidence="4">5.4.2.2</ecNumber>
    </recommendedName>
</protein>
<dbReference type="EMBL" id="JACOPR010000002">
    <property type="protein sequence ID" value="MBC5730002.1"/>
    <property type="molecule type" value="Genomic_DNA"/>
</dbReference>
<organism evidence="14 15">
    <name type="scientific">Pseudoflavonifractor hominis</name>
    <dbReference type="NCBI Taxonomy" id="2763059"/>
    <lineage>
        <taxon>Bacteria</taxon>
        <taxon>Bacillati</taxon>
        <taxon>Bacillota</taxon>
        <taxon>Clostridia</taxon>
        <taxon>Eubacteriales</taxon>
        <taxon>Oscillospiraceae</taxon>
        <taxon>Pseudoflavonifractor</taxon>
    </lineage>
</organism>
<evidence type="ECO:0000256" key="4">
    <source>
        <dbReference type="ARBA" id="ARBA00012728"/>
    </source>
</evidence>
<dbReference type="PANTHER" id="PTHR45745:SF1">
    <property type="entry name" value="PHOSPHOGLUCOMUTASE 2B-RELATED"/>
    <property type="match status" value="1"/>
</dbReference>
<dbReference type="Pfam" id="PF00408">
    <property type="entry name" value="PGM_PMM_IV"/>
    <property type="match status" value="1"/>
</dbReference>
<dbReference type="Proteomes" id="UP000660021">
    <property type="component" value="Unassembled WGS sequence"/>
</dbReference>
<keyword evidence="7 9" id="KW-0460">Magnesium</keyword>
<feature type="domain" description="Alpha-D-phosphohexomutase alpha/beta/alpha" evidence="11">
    <location>
        <begin position="43"/>
        <end position="180"/>
    </location>
</feature>
<dbReference type="EC" id="5.4.2.2" evidence="4"/>
<dbReference type="PROSITE" id="PS00710">
    <property type="entry name" value="PGM_PMM"/>
    <property type="match status" value="1"/>
</dbReference>
<comment type="caution">
    <text evidence="14">The sequence shown here is derived from an EMBL/GenBank/DDBJ whole genome shotgun (WGS) entry which is preliminary data.</text>
</comment>
<dbReference type="Gene3D" id="3.40.120.10">
    <property type="entry name" value="Alpha-D-Glucose-1,6-Bisphosphate, subunit A, domain 3"/>
    <property type="match status" value="3"/>
</dbReference>
<dbReference type="Pfam" id="PF02880">
    <property type="entry name" value="PGM_PMM_III"/>
    <property type="match status" value="1"/>
</dbReference>
<evidence type="ECO:0000256" key="6">
    <source>
        <dbReference type="ARBA" id="ARBA00022723"/>
    </source>
</evidence>
<comment type="similarity">
    <text evidence="3 9">Belongs to the phosphohexose mutase family.</text>
</comment>
<evidence type="ECO:0000313" key="14">
    <source>
        <dbReference type="EMBL" id="MBC5730002.1"/>
    </source>
</evidence>
<feature type="domain" description="Alpha-D-phosphohexomutase alpha/beta/alpha" evidence="12">
    <location>
        <begin position="229"/>
        <end position="314"/>
    </location>
</feature>
<evidence type="ECO:0000259" key="13">
    <source>
        <dbReference type="Pfam" id="PF02880"/>
    </source>
</evidence>
<feature type="domain" description="Alpha-D-phosphohexomutase alpha/beta/alpha" evidence="13">
    <location>
        <begin position="327"/>
        <end position="453"/>
    </location>
</feature>
<dbReference type="SUPFAM" id="SSF55957">
    <property type="entry name" value="Phosphoglucomutase, C-terminal domain"/>
    <property type="match status" value="1"/>
</dbReference>
<dbReference type="Pfam" id="PF02878">
    <property type="entry name" value="PGM_PMM_I"/>
    <property type="match status" value="1"/>
</dbReference>
<dbReference type="InterPro" id="IPR016055">
    <property type="entry name" value="A-D-PHexomutase_a/b/a-I/II/III"/>
</dbReference>
<keyword evidence="15" id="KW-1185">Reference proteome</keyword>